<dbReference type="SUPFAM" id="SSF52540">
    <property type="entry name" value="P-loop containing nucleoside triphosphate hydrolases"/>
    <property type="match status" value="1"/>
</dbReference>
<dbReference type="GO" id="GO:0030163">
    <property type="term" value="P:protein catabolic process"/>
    <property type="evidence" value="ECO:0007669"/>
    <property type="project" value="InterPro"/>
</dbReference>
<proteinExistence type="inferred from homology"/>
<dbReference type="NCBIfam" id="TIGR00763">
    <property type="entry name" value="lon"/>
    <property type="match status" value="1"/>
</dbReference>
<dbReference type="InterPro" id="IPR004815">
    <property type="entry name" value="Lon_bac/euk-typ"/>
</dbReference>
<dbReference type="Pfam" id="PF22667">
    <property type="entry name" value="Lon_lid"/>
    <property type="match status" value="1"/>
</dbReference>
<dbReference type="Gene3D" id="1.20.5.5270">
    <property type="match status" value="1"/>
</dbReference>
<reference evidence="11 12" key="1">
    <citation type="submission" date="2016-07" db="EMBL/GenBank/DDBJ databases">
        <title>Pervasive Adenine N6-methylation of Active Genes in Fungi.</title>
        <authorList>
            <consortium name="DOE Joint Genome Institute"/>
            <person name="Mondo S.J."/>
            <person name="Dannebaum R.O."/>
            <person name="Kuo R.C."/>
            <person name="Labutti K."/>
            <person name="Haridas S."/>
            <person name="Kuo A."/>
            <person name="Salamov A."/>
            <person name="Ahrendt S.R."/>
            <person name="Lipzen A."/>
            <person name="Sullivan W."/>
            <person name="Andreopoulos W.B."/>
            <person name="Clum A."/>
            <person name="Lindquist E."/>
            <person name="Daum C."/>
            <person name="Ramamoorthy G.K."/>
            <person name="Gryganskyi A."/>
            <person name="Culley D."/>
            <person name="Magnuson J.K."/>
            <person name="James T.Y."/>
            <person name="O'Malley M.A."/>
            <person name="Stajich J.E."/>
            <person name="Spatafora J.W."/>
            <person name="Visel A."/>
            <person name="Grigoriev I.V."/>
        </authorList>
    </citation>
    <scope>NUCLEOTIDE SEQUENCE [LARGE SCALE GENOMIC DNA]</scope>
    <source>
        <strain evidence="11 12">CBS 931.73</strain>
    </source>
</reference>
<organism evidence="11 12">
    <name type="scientific">Basidiobolus meristosporus CBS 931.73</name>
    <dbReference type="NCBI Taxonomy" id="1314790"/>
    <lineage>
        <taxon>Eukaryota</taxon>
        <taxon>Fungi</taxon>
        <taxon>Fungi incertae sedis</taxon>
        <taxon>Zoopagomycota</taxon>
        <taxon>Entomophthoromycotina</taxon>
        <taxon>Basidiobolomycetes</taxon>
        <taxon>Basidiobolales</taxon>
        <taxon>Basidiobolaceae</taxon>
        <taxon>Basidiobolus</taxon>
    </lineage>
</organism>
<dbReference type="AlphaFoldDB" id="A0A1Y1ZCT4"/>
<dbReference type="STRING" id="1314790.A0A1Y1ZCT4"/>
<dbReference type="PRINTS" id="PR00830">
    <property type="entry name" value="ENDOLAPTASE"/>
</dbReference>
<keyword evidence="2 9" id="KW-0645">Protease</keyword>
<dbReference type="GO" id="GO:0005524">
    <property type="term" value="F:ATP binding"/>
    <property type="evidence" value="ECO:0007669"/>
    <property type="project" value="UniProtKB-KW"/>
</dbReference>
<dbReference type="GO" id="GO:0016887">
    <property type="term" value="F:ATP hydrolysis activity"/>
    <property type="evidence" value="ECO:0007669"/>
    <property type="project" value="InterPro"/>
</dbReference>
<keyword evidence="4 9" id="KW-0378">Hydrolase</keyword>
<keyword evidence="6" id="KW-0067">ATP-binding</keyword>
<dbReference type="InParanoid" id="A0A1Y1ZCT4"/>
<sequence>MVTQLQKFINTLKPGPLADILASTVDFGYEDRLKILDAVDLKMRVEETAELLIKQIQVLRISQKVHSTVKGNLSKKQRDYYLRQQMSAIKKELNEHNEDDNDDEDDNDLGELTKRLKNANLPEGVQKVAQRELRRLKRMQPAMGEYQVIQTYLEWLSEIPWAISNEDIIDLKKTRQQLDHDHFGVEKVKKRIIEYLAVRKLKKDLRGPILCLIGPPGVGKTSLGQSVASALGRKFHRISLGGVSNEAEIRGHRRTYLGSMPGLIAHALRKCGVNNPVILLDEIDKLGSSTIHGDPASALLEVLDPEQNHTFTDHYLNVPIDLSKVLFIATANQNETIPAPLLDRMEVIQIPGYTIDEKLVIARNHLMPKQLKIHGLTNEQLEIPERSLTKIIGEYTREAGVRNLEREIAAVCRVKAVQYAEAEEKKELPIYSKEITEQCVVDILGVEKVESEVAGRTSIPGVVTGLAWTASGSGDILFIEASQSPGKGRLHLTGKLGDVIKESAQLGLSWVKAHAFELGITPDTKSELVSQIDVHLHVPAGAVPKDGPSAGVAMVTSLVSMFTQRAIPPNLAMTGEITLRGQVLPVGGIKEKVLAAHRAGIKKVILPWRNRKDLKEIPENVQNDLEIILVKEIRDVLKATGLMEDLMMGLISRL</sequence>
<evidence type="ECO:0000256" key="5">
    <source>
        <dbReference type="ARBA" id="ARBA00022825"/>
    </source>
</evidence>
<dbReference type="Gene3D" id="3.30.230.10">
    <property type="match status" value="1"/>
</dbReference>
<dbReference type="CDD" id="cd19500">
    <property type="entry name" value="RecA-like_Lon"/>
    <property type="match status" value="1"/>
</dbReference>
<accession>A0A1Y1ZCT4</accession>
<dbReference type="InterPro" id="IPR027065">
    <property type="entry name" value="Lon_Prtase"/>
</dbReference>
<comment type="similarity">
    <text evidence="9">Belongs to the peptidase S16 family.</text>
</comment>
<dbReference type="GO" id="GO:0004176">
    <property type="term" value="F:ATP-dependent peptidase activity"/>
    <property type="evidence" value="ECO:0007669"/>
    <property type="project" value="UniProtKB-UniRule"/>
</dbReference>
<evidence type="ECO:0000313" key="11">
    <source>
        <dbReference type="EMBL" id="ORY07974.1"/>
    </source>
</evidence>
<dbReference type="InterPro" id="IPR014721">
    <property type="entry name" value="Ribsml_uS5_D2-typ_fold_subgr"/>
</dbReference>
<keyword evidence="8" id="KW-0576">Peroxisome</keyword>
<keyword evidence="1" id="KW-0963">Cytoplasm</keyword>
<dbReference type="GO" id="GO:0004252">
    <property type="term" value="F:serine-type endopeptidase activity"/>
    <property type="evidence" value="ECO:0007669"/>
    <property type="project" value="UniProtKB-UniRule"/>
</dbReference>
<name>A0A1Y1ZCT4_9FUNG</name>
<dbReference type="InterPro" id="IPR008268">
    <property type="entry name" value="Peptidase_S16_AS"/>
</dbReference>
<keyword evidence="3" id="KW-0547">Nucleotide-binding</keyword>
<dbReference type="GO" id="GO:0006508">
    <property type="term" value="P:proteolysis"/>
    <property type="evidence" value="ECO:0007669"/>
    <property type="project" value="UniProtKB-KW"/>
</dbReference>
<dbReference type="Pfam" id="PF00004">
    <property type="entry name" value="AAA"/>
    <property type="match status" value="1"/>
</dbReference>
<gene>
    <name evidence="11" type="ORF">K493DRAFT_201539</name>
</gene>
<dbReference type="InterPro" id="IPR003959">
    <property type="entry name" value="ATPase_AAA_core"/>
</dbReference>
<dbReference type="Gene3D" id="1.20.58.1480">
    <property type="match status" value="1"/>
</dbReference>
<evidence type="ECO:0000259" key="10">
    <source>
        <dbReference type="PROSITE" id="PS51786"/>
    </source>
</evidence>
<dbReference type="EMBL" id="MCFE01000004">
    <property type="protein sequence ID" value="ORY07974.1"/>
    <property type="molecule type" value="Genomic_DNA"/>
</dbReference>
<dbReference type="SUPFAM" id="SSF54211">
    <property type="entry name" value="Ribosomal protein S5 domain 2-like"/>
    <property type="match status" value="1"/>
</dbReference>
<evidence type="ECO:0000256" key="7">
    <source>
        <dbReference type="ARBA" id="ARBA00023016"/>
    </source>
</evidence>
<dbReference type="FunFam" id="1.10.8.60:FF:000091">
    <property type="entry name" value="Lon protease homolog 2, peroxisomal"/>
    <property type="match status" value="1"/>
</dbReference>
<dbReference type="FunFam" id="3.30.230.10:FF:000019">
    <property type="entry name" value="Lon protease homolog 2, peroxisomal"/>
    <property type="match status" value="1"/>
</dbReference>
<protein>
    <submittedName>
        <fullName evidence="11">ATP-dependent protease La</fullName>
    </submittedName>
</protein>
<dbReference type="Gene3D" id="3.40.50.300">
    <property type="entry name" value="P-loop containing nucleotide triphosphate hydrolases"/>
    <property type="match status" value="1"/>
</dbReference>
<dbReference type="InterPro" id="IPR020568">
    <property type="entry name" value="Ribosomal_Su5_D2-typ_SF"/>
</dbReference>
<dbReference type="OrthoDB" id="2411602at2759"/>
<evidence type="ECO:0000256" key="3">
    <source>
        <dbReference type="ARBA" id="ARBA00022741"/>
    </source>
</evidence>
<dbReference type="PROSITE" id="PS01046">
    <property type="entry name" value="LON_SER"/>
    <property type="match status" value="1"/>
</dbReference>
<dbReference type="PANTHER" id="PTHR10046">
    <property type="entry name" value="ATP DEPENDENT LON PROTEASE FAMILY MEMBER"/>
    <property type="match status" value="1"/>
</dbReference>
<keyword evidence="5 9" id="KW-0720">Serine protease</keyword>
<dbReference type="InterPro" id="IPR054594">
    <property type="entry name" value="Lon_lid"/>
</dbReference>
<evidence type="ECO:0000256" key="9">
    <source>
        <dbReference type="PROSITE-ProRule" id="PRU01122"/>
    </source>
</evidence>
<feature type="active site" evidence="9">
    <location>
        <position position="549"/>
    </location>
</feature>
<dbReference type="InterPro" id="IPR027417">
    <property type="entry name" value="P-loop_NTPase"/>
</dbReference>
<evidence type="ECO:0000256" key="2">
    <source>
        <dbReference type="ARBA" id="ARBA00022670"/>
    </source>
</evidence>
<keyword evidence="7" id="KW-0346">Stress response</keyword>
<dbReference type="FunFam" id="1.20.5.5270:FF:000002">
    <property type="entry name" value="Lon protease homolog"/>
    <property type="match status" value="1"/>
</dbReference>
<evidence type="ECO:0000313" key="12">
    <source>
        <dbReference type="Proteomes" id="UP000193498"/>
    </source>
</evidence>
<evidence type="ECO:0000256" key="6">
    <source>
        <dbReference type="ARBA" id="ARBA00022840"/>
    </source>
</evidence>
<dbReference type="SMART" id="SM00382">
    <property type="entry name" value="AAA"/>
    <property type="match status" value="1"/>
</dbReference>
<dbReference type="FunFam" id="3.40.50.300:FF:000382">
    <property type="entry name" value="Lon protease homolog 2, peroxisomal"/>
    <property type="match status" value="1"/>
</dbReference>
<dbReference type="PROSITE" id="PS51786">
    <property type="entry name" value="LON_PROTEOLYTIC"/>
    <property type="match status" value="1"/>
</dbReference>
<dbReference type="Pfam" id="PF05362">
    <property type="entry name" value="Lon_C"/>
    <property type="match status" value="1"/>
</dbReference>
<evidence type="ECO:0000256" key="4">
    <source>
        <dbReference type="ARBA" id="ARBA00022801"/>
    </source>
</evidence>
<comment type="caution">
    <text evidence="11">The sequence shown here is derived from an EMBL/GenBank/DDBJ whole genome shotgun (WGS) entry which is preliminary data.</text>
</comment>
<evidence type="ECO:0000256" key="8">
    <source>
        <dbReference type="ARBA" id="ARBA00023140"/>
    </source>
</evidence>
<evidence type="ECO:0000256" key="1">
    <source>
        <dbReference type="ARBA" id="ARBA00022490"/>
    </source>
</evidence>
<feature type="active site" evidence="9">
    <location>
        <position position="592"/>
    </location>
</feature>
<feature type="domain" description="Lon proteolytic" evidence="10">
    <location>
        <begin position="457"/>
        <end position="643"/>
    </location>
</feature>
<dbReference type="Proteomes" id="UP000193498">
    <property type="component" value="Unassembled WGS sequence"/>
</dbReference>
<dbReference type="Gene3D" id="1.10.8.60">
    <property type="match status" value="1"/>
</dbReference>
<dbReference type="InterPro" id="IPR008269">
    <property type="entry name" value="Lon_proteolytic"/>
</dbReference>
<dbReference type="InterPro" id="IPR003593">
    <property type="entry name" value="AAA+_ATPase"/>
</dbReference>
<keyword evidence="12" id="KW-1185">Reference proteome</keyword>